<gene>
    <name evidence="1" type="ORF">LCGC14_1270050</name>
</gene>
<reference evidence="1" key="1">
    <citation type="journal article" date="2015" name="Nature">
        <title>Complex archaea that bridge the gap between prokaryotes and eukaryotes.</title>
        <authorList>
            <person name="Spang A."/>
            <person name="Saw J.H."/>
            <person name="Jorgensen S.L."/>
            <person name="Zaremba-Niedzwiedzka K."/>
            <person name="Martijn J."/>
            <person name="Lind A.E."/>
            <person name="van Eijk R."/>
            <person name="Schleper C."/>
            <person name="Guy L."/>
            <person name="Ettema T.J."/>
        </authorList>
    </citation>
    <scope>NUCLEOTIDE SEQUENCE</scope>
</reference>
<comment type="caution">
    <text evidence="1">The sequence shown here is derived from an EMBL/GenBank/DDBJ whole genome shotgun (WGS) entry which is preliminary data.</text>
</comment>
<name>A0A0F9LJC3_9ZZZZ</name>
<sequence length="75" mass="8809">MKTITTISEDDLISWLKPYAKLLLRQYDDPSELLKALNWDYDLNQQVIDSRILELFGTTFEEAKRTYTAGFLGKY</sequence>
<protein>
    <submittedName>
        <fullName evidence="1">Uncharacterized protein</fullName>
    </submittedName>
</protein>
<dbReference type="AlphaFoldDB" id="A0A0F9LJC3"/>
<accession>A0A0F9LJC3</accession>
<organism evidence="1">
    <name type="scientific">marine sediment metagenome</name>
    <dbReference type="NCBI Taxonomy" id="412755"/>
    <lineage>
        <taxon>unclassified sequences</taxon>
        <taxon>metagenomes</taxon>
        <taxon>ecological metagenomes</taxon>
    </lineage>
</organism>
<evidence type="ECO:0000313" key="1">
    <source>
        <dbReference type="EMBL" id="KKM87321.1"/>
    </source>
</evidence>
<proteinExistence type="predicted"/>
<dbReference type="EMBL" id="LAZR01007118">
    <property type="protein sequence ID" value="KKM87321.1"/>
    <property type="molecule type" value="Genomic_DNA"/>
</dbReference>